<evidence type="ECO:0000256" key="1">
    <source>
        <dbReference type="SAM" id="Phobius"/>
    </source>
</evidence>
<dbReference type="AlphaFoldDB" id="A0A6C0JSC4"/>
<organism evidence="2">
    <name type="scientific">viral metagenome</name>
    <dbReference type="NCBI Taxonomy" id="1070528"/>
    <lineage>
        <taxon>unclassified sequences</taxon>
        <taxon>metagenomes</taxon>
        <taxon>organismal metagenomes</taxon>
    </lineage>
</organism>
<name>A0A6C0JSC4_9ZZZZ</name>
<evidence type="ECO:0000313" key="2">
    <source>
        <dbReference type="EMBL" id="QHU06788.1"/>
    </source>
</evidence>
<reference evidence="2" key="1">
    <citation type="journal article" date="2020" name="Nature">
        <title>Giant virus diversity and host interactions through global metagenomics.</title>
        <authorList>
            <person name="Schulz F."/>
            <person name="Roux S."/>
            <person name="Paez-Espino D."/>
            <person name="Jungbluth S."/>
            <person name="Walsh D.A."/>
            <person name="Denef V.J."/>
            <person name="McMahon K.D."/>
            <person name="Konstantinidis K.T."/>
            <person name="Eloe-Fadrosh E.A."/>
            <person name="Kyrpides N.C."/>
            <person name="Woyke T."/>
        </authorList>
    </citation>
    <scope>NUCLEOTIDE SEQUENCE</scope>
    <source>
        <strain evidence="2">GVMAG-S-1038524-41</strain>
    </source>
</reference>
<proteinExistence type="predicted"/>
<keyword evidence="1" id="KW-0812">Transmembrane</keyword>
<dbReference type="EMBL" id="MN740667">
    <property type="protein sequence ID" value="QHU06788.1"/>
    <property type="molecule type" value="Genomic_DNA"/>
</dbReference>
<feature type="transmembrane region" description="Helical" evidence="1">
    <location>
        <begin position="257"/>
        <end position="280"/>
    </location>
</feature>
<keyword evidence="1" id="KW-1133">Transmembrane helix</keyword>
<protein>
    <submittedName>
        <fullName evidence="2">Uncharacterized protein</fullName>
    </submittedName>
</protein>
<keyword evidence="1" id="KW-0472">Membrane</keyword>
<accession>A0A6C0JSC4</accession>
<sequence length="282" mass="32254">MSKVEQKRSIIISPFCILHYNDPATSTFFGFINYPTRIQTHTGKELLECTESPPQYGNWKITGSFYAFSPMIRPIPTGLKLINAKKLGKDPWGTENVKYAYDPFDIQNDAVSFMTWTQQVPATVPLYLHITPTQTSYPSFDPKPPCDPTGWTQDKLSPIYVLVNPLTHPSKVDSNLHKLPEWKMDINNRPIFRFRGSDNRCIPDVNGVTIEKCFLMTDEDILHINDHFGPITLLTRLKLAKNKAEKKRYIGRFFRKLPPYAIMIGVSLFILSLIACIIILSN</sequence>